<feature type="compositionally biased region" description="Polar residues" evidence="1">
    <location>
        <begin position="473"/>
        <end position="489"/>
    </location>
</feature>
<feature type="compositionally biased region" description="Polar residues" evidence="1">
    <location>
        <begin position="100"/>
        <end position="112"/>
    </location>
</feature>
<feature type="compositionally biased region" description="Polar residues" evidence="1">
    <location>
        <begin position="159"/>
        <end position="177"/>
    </location>
</feature>
<feature type="compositionally biased region" description="Low complexity" evidence="1">
    <location>
        <begin position="559"/>
        <end position="574"/>
    </location>
</feature>
<name>A0A439DGE8_9PEZI</name>
<dbReference type="Proteomes" id="UP000286045">
    <property type="component" value="Unassembled WGS sequence"/>
</dbReference>
<feature type="region of interest" description="Disordered" evidence="1">
    <location>
        <begin position="308"/>
        <end position="435"/>
    </location>
</feature>
<feature type="compositionally biased region" description="Basic and acidic residues" evidence="1">
    <location>
        <begin position="308"/>
        <end position="319"/>
    </location>
</feature>
<dbReference type="AlphaFoldDB" id="A0A439DGE8"/>
<dbReference type="EMBL" id="RYZI01000025">
    <property type="protein sequence ID" value="RWA13495.1"/>
    <property type="molecule type" value="Genomic_DNA"/>
</dbReference>
<evidence type="ECO:0000256" key="1">
    <source>
        <dbReference type="SAM" id="MobiDB-lite"/>
    </source>
</evidence>
<dbReference type="STRING" id="363999.A0A439DGE8"/>
<evidence type="ECO:0000313" key="3">
    <source>
        <dbReference type="Proteomes" id="UP000286045"/>
    </source>
</evidence>
<feature type="compositionally biased region" description="Polar residues" evidence="1">
    <location>
        <begin position="412"/>
        <end position="435"/>
    </location>
</feature>
<keyword evidence="3" id="KW-1185">Reference proteome</keyword>
<sequence>MHTSMLIALFLPHRHLEPGWEIGQRVSRDDFYLGSKAYGGARSGTLTPFRGQPPTPDSSPKTASVRQFSGSKNWESSTKPAREIRDGGIGMALGSPTHPPNFSSTWNTQNAVPTRKDSHPIATPPASRSSSVDTFDMPISRKPSGKWKLFSLFARKQSDQSVPAVSISDPNGLSGTNRPKEGAVAASQPLPSDSRNPARSNTTSSRKTPKHKPIVVRSQTMPLNVVVDKYDQKPRAGENQGDGQFGRIPIALDTNPESSSAVKPLLNVEIPDVRLERYSVMFDGVLKSNPSLLSRRQATMPKLKSIEDAVERGEREKPHGVTRRATSPRAATRSSGLALFPTSKQNHNHMPPKLSPRLRSNTSPALLPSPSKATFDRITPSYRRPSVEESSSLKPPRYVPHHHDGKRGTAVTAHSDTTEQNTPPQPHQFNNDQSNLILDSPSEIESVDDEVVASQVWKPVAYQLPPEPKWQMISPSQNTPSTASSYTSSNRKRSPSLASSHITRPSEDSDDASYLHNTSNGGAKMTPVELSIARQISMSREQRKLLQPLRTGPPPPPVSSGRRPSRASPARTSPMTGVAVGESGRIAETKTSTPTLVHPPDMLDSHLTLAQHRRSERVVLEDA</sequence>
<feature type="compositionally biased region" description="Polar residues" evidence="1">
    <location>
        <begin position="189"/>
        <end position="206"/>
    </location>
</feature>
<feature type="region of interest" description="Disordered" evidence="1">
    <location>
        <begin position="468"/>
        <end position="527"/>
    </location>
</feature>
<evidence type="ECO:0000313" key="2">
    <source>
        <dbReference type="EMBL" id="RWA13495.1"/>
    </source>
</evidence>
<feature type="region of interest" description="Disordered" evidence="1">
    <location>
        <begin position="42"/>
        <end position="140"/>
    </location>
</feature>
<feature type="region of interest" description="Disordered" evidence="1">
    <location>
        <begin position="158"/>
        <end position="216"/>
    </location>
</feature>
<proteinExistence type="predicted"/>
<feature type="compositionally biased region" description="Low complexity" evidence="1">
    <location>
        <begin position="323"/>
        <end position="335"/>
    </location>
</feature>
<protein>
    <submittedName>
        <fullName evidence="2">Uncharacterized protein</fullName>
    </submittedName>
</protein>
<reference evidence="2 3" key="1">
    <citation type="submission" date="2018-12" db="EMBL/GenBank/DDBJ databases">
        <title>Draft genome sequence of Xylaria grammica IHI A82.</title>
        <authorList>
            <person name="Buettner E."/>
            <person name="Kellner H."/>
        </authorList>
    </citation>
    <scope>NUCLEOTIDE SEQUENCE [LARGE SCALE GENOMIC DNA]</scope>
    <source>
        <strain evidence="2 3">IHI A82</strain>
    </source>
</reference>
<feature type="region of interest" description="Disordered" evidence="1">
    <location>
        <begin position="544"/>
        <end position="602"/>
    </location>
</feature>
<organism evidence="2 3">
    <name type="scientific">Xylaria grammica</name>
    <dbReference type="NCBI Taxonomy" id="363999"/>
    <lineage>
        <taxon>Eukaryota</taxon>
        <taxon>Fungi</taxon>
        <taxon>Dikarya</taxon>
        <taxon>Ascomycota</taxon>
        <taxon>Pezizomycotina</taxon>
        <taxon>Sordariomycetes</taxon>
        <taxon>Xylariomycetidae</taxon>
        <taxon>Xylariales</taxon>
        <taxon>Xylariaceae</taxon>
        <taxon>Xylaria</taxon>
    </lineage>
</organism>
<gene>
    <name evidence="2" type="ORF">EKO27_g1594</name>
</gene>
<comment type="caution">
    <text evidence="2">The sequence shown here is derived from an EMBL/GenBank/DDBJ whole genome shotgun (WGS) entry which is preliminary data.</text>
</comment>
<accession>A0A439DGE8</accession>
<feature type="compositionally biased region" description="Polar residues" evidence="1">
    <location>
        <begin position="58"/>
        <end position="79"/>
    </location>
</feature>